<keyword evidence="1" id="KW-0472">Membrane</keyword>
<evidence type="ECO:0000256" key="1">
    <source>
        <dbReference type="SAM" id="Phobius"/>
    </source>
</evidence>
<reference evidence="2 3" key="1">
    <citation type="journal article" date="2012" name="BMC Genomics">
        <title>Sequencing the genome of Marssonina brunnea reveals fungus-poplar co-evolution.</title>
        <authorList>
            <person name="Zhu S."/>
            <person name="Cao Y.-Z."/>
            <person name="Jiang C."/>
            <person name="Tan B.-Y."/>
            <person name="Wang Z."/>
            <person name="Feng S."/>
            <person name="Zhang L."/>
            <person name="Su X.-H."/>
            <person name="Brejova B."/>
            <person name="Vinar T."/>
            <person name="Xu M."/>
            <person name="Wang M.-X."/>
            <person name="Zhang S.-G."/>
            <person name="Huang M.-R."/>
            <person name="Wu R."/>
            <person name="Zhou Y."/>
        </authorList>
    </citation>
    <scope>NUCLEOTIDE SEQUENCE [LARGE SCALE GENOMIC DNA]</scope>
    <source>
        <strain evidence="2 3">MB_m1</strain>
    </source>
</reference>
<feature type="transmembrane region" description="Helical" evidence="1">
    <location>
        <begin position="12"/>
        <end position="36"/>
    </location>
</feature>
<keyword evidence="1" id="KW-0812">Transmembrane</keyword>
<dbReference type="InParanoid" id="K1WS27"/>
<accession>K1WS27</accession>
<evidence type="ECO:0000313" key="2">
    <source>
        <dbReference type="EMBL" id="EKD15142.1"/>
    </source>
</evidence>
<gene>
    <name evidence="2" type="ORF">MBM_06903</name>
</gene>
<dbReference type="HOGENOM" id="CLU_042311_1_0_1"/>
<organism evidence="2 3">
    <name type="scientific">Marssonina brunnea f. sp. multigermtubi (strain MB_m1)</name>
    <name type="common">Marssonina leaf spot fungus</name>
    <dbReference type="NCBI Taxonomy" id="1072389"/>
    <lineage>
        <taxon>Eukaryota</taxon>
        <taxon>Fungi</taxon>
        <taxon>Dikarya</taxon>
        <taxon>Ascomycota</taxon>
        <taxon>Pezizomycotina</taxon>
        <taxon>Leotiomycetes</taxon>
        <taxon>Helotiales</taxon>
        <taxon>Drepanopezizaceae</taxon>
        <taxon>Drepanopeziza</taxon>
    </lineage>
</organism>
<name>K1WS27_MARBU</name>
<proteinExistence type="predicted"/>
<keyword evidence="1" id="KW-1133">Transmembrane helix</keyword>
<dbReference type="EMBL" id="JH921443">
    <property type="protein sequence ID" value="EKD15142.1"/>
    <property type="molecule type" value="Genomic_DNA"/>
</dbReference>
<sequence>MNTGLKIYIIPLPLASLALLLSLALVIVDLAIFYAFMTIRMLLLSALRALCFNDANIIDFIEKYEETYNDFNIFKDDRFIKLFRYYDNFRKEIKDSIAFLREFAMQERDINDLKNYCRTFFRVFERLTLMHLLSKTEQSRLFFFGLLVGIRNKTIKHYKVDELDLNSYAAFDDFAAFAFKTDQSAKTIEAINRKKSFLTNFTKDIRTLVKEHTELASVLKSAKKALVVMPFIREPRFTNEKKEINKFDSKTATKPLSNIPLKMLEVKSASEEKFRLLLSATDYKDEEEEEVKDTGARCKIIAFAKTPETQLKLFINTEMSIRLLKICIKVASVEINAAAKDKAKKPFQPSEGSKPIKIKKNVRQQREKNYGTLKAHSKDKLFDSLIKKESSRPSGPTKADEAIEDMEREVEIIQRVSKGRKKKTYKREKFIDLYVTIKA</sequence>
<evidence type="ECO:0000313" key="3">
    <source>
        <dbReference type="Proteomes" id="UP000006753"/>
    </source>
</evidence>
<protein>
    <submittedName>
        <fullName evidence="2">Uncharacterized protein</fullName>
    </submittedName>
</protein>
<dbReference type="AlphaFoldDB" id="K1WS27"/>
<dbReference type="Proteomes" id="UP000006753">
    <property type="component" value="Unassembled WGS sequence"/>
</dbReference>
<dbReference type="KEGG" id="mbe:MBM_06903"/>
<keyword evidence="3" id="KW-1185">Reference proteome</keyword>